<evidence type="ECO:0000313" key="2">
    <source>
        <dbReference type="EMBL" id="SDJ86573.1"/>
    </source>
</evidence>
<evidence type="ECO:0008006" key="4">
    <source>
        <dbReference type="Google" id="ProtNLM"/>
    </source>
</evidence>
<feature type="transmembrane region" description="Helical" evidence="1">
    <location>
        <begin position="53"/>
        <end position="76"/>
    </location>
</feature>
<keyword evidence="1" id="KW-1133">Transmembrane helix</keyword>
<dbReference type="Proteomes" id="UP000198856">
    <property type="component" value="Unassembled WGS sequence"/>
</dbReference>
<organism evidence="2 3">
    <name type="scientific">Halovenus aranensis</name>
    <dbReference type="NCBI Taxonomy" id="890420"/>
    <lineage>
        <taxon>Archaea</taxon>
        <taxon>Methanobacteriati</taxon>
        <taxon>Methanobacteriota</taxon>
        <taxon>Stenosarchaea group</taxon>
        <taxon>Halobacteria</taxon>
        <taxon>Halobacteriales</taxon>
        <taxon>Haloarculaceae</taxon>
        <taxon>Halovenus</taxon>
    </lineage>
</organism>
<dbReference type="AlphaFoldDB" id="A0A1G8X7T5"/>
<keyword evidence="1" id="KW-0812">Transmembrane</keyword>
<evidence type="ECO:0000313" key="3">
    <source>
        <dbReference type="Proteomes" id="UP000198856"/>
    </source>
</evidence>
<proteinExistence type="predicted"/>
<keyword evidence="1" id="KW-0472">Membrane</keyword>
<protein>
    <recommendedName>
        <fullName evidence="4">DUF5658 domain-containing protein</fullName>
    </recommendedName>
</protein>
<accession>A0A1G8X7T5</accession>
<dbReference type="EMBL" id="FNFC01000010">
    <property type="protein sequence ID" value="SDJ86573.1"/>
    <property type="molecule type" value="Genomic_DNA"/>
</dbReference>
<reference evidence="2 3" key="1">
    <citation type="submission" date="2016-10" db="EMBL/GenBank/DDBJ databases">
        <authorList>
            <person name="de Groot N.N."/>
        </authorList>
    </citation>
    <scope>NUCLEOTIDE SEQUENCE [LARGE SCALE GENOMIC DNA]</scope>
    <source>
        <strain evidence="2 3">IBRC-M10015</strain>
    </source>
</reference>
<keyword evidence="3" id="KW-1185">Reference proteome</keyword>
<feature type="transmembrane region" description="Helical" evidence="1">
    <location>
        <begin position="83"/>
        <end position="105"/>
    </location>
</feature>
<gene>
    <name evidence="2" type="ORF">SAMN05216226_110151</name>
</gene>
<sequence length="108" mass="11224">MIDCRKTTWAWVIAVAAFFAGDTATTVIAVDVGLYETYPVVRHIIESSPSMVVAASVTVAMKIPIVAAIAALNAVLVNRRYRVVAPVVLGALGAAVSVSNAVQIVSLA</sequence>
<evidence type="ECO:0000256" key="1">
    <source>
        <dbReference type="SAM" id="Phobius"/>
    </source>
</evidence>
<dbReference type="RefSeq" id="WP_092703162.1">
    <property type="nucleotide sequence ID" value="NZ_FNFC01000010.1"/>
</dbReference>
<name>A0A1G8X7T5_9EURY</name>